<dbReference type="Proteomes" id="UP000078492">
    <property type="component" value="Unassembled WGS sequence"/>
</dbReference>
<dbReference type="EMBL" id="KQ979568">
    <property type="protein sequence ID" value="KYN20998.1"/>
    <property type="molecule type" value="Genomic_DNA"/>
</dbReference>
<dbReference type="AlphaFoldDB" id="A0A195E732"/>
<protein>
    <submittedName>
        <fullName evidence="1">Uncharacterized protein</fullName>
    </submittedName>
</protein>
<keyword evidence="2" id="KW-1185">Reference proteome</keyword>
<accession>A0A195E732</accession>
<sequence length="145" mass="16598">MLKDARCLWHHSRDLGRICVEEKRRIEEEGRKESETRNRLQVACACCLPLRTTSSQAEFATARLFVNRLVSDKKSSQENSIVVYSAMCLTGGRRDHCANLKPKTERKREREKGLANKTACHGGEWGDLARRSQIACVPRRAPWDD</sequence>
<reference evidence="1 2" key="1">
    <citation type="submission" date="2015-09" db="EMBL/GenBank/DDBJ databases">
        <title>Trachymyrmex cornetzi WGS genome.</title>
        <authorList>
            <person name="Nygaard S."/>
            <person name="Hu H."/>
            <person name="Boomsma J."/>
            <person name="Zhang G."/>
        </authorList>
    </citation>
    <scope>NUCLEOTIDE SEQUENCE [LARGE SCALE GENOMIC DNA]</scope>
    <source>
        <strain evidence="1">Tcor2-1</strain>
        <tissue evidence="1">Whole body</tissue>
    </source>
</reference>
<evidence type="ECO:0000313" key="2">
    <source>
        <dbReference type="Proteomes" id="UP000078492"/>
    </source>
</evidence>
<proteinExistence type="predicted"/>
<evidence type="ECO:0000313" key="1">
    <source>
        <dbReference type="EMBL" id="KYN20998.1"/>
    </source>
</evidence>
<name>A0A195E732_9HYME</name>
<gene>
    <name evidence="1" type="ORF">ALC57_06906</name>
</gene>
<organism evidence="1 2">
    <name type="scientific">Trachymyrmex cornetzi</name>
    <dbReference type="NCBI Taxonomy" id="471704"/>
    <lineage>
        <taxon>Eukaryota</taxon>
        <taxon>Metazoa</taxon>
        <taxon>Ecdysozoa</taxon>
        <taxon>Arthropoda</taxon>
        <taxon>Hexapoda</taxon>
        <taxon>Insecta</taxon>
        <taxon>Pterygota</taxon>
        <taxon>Neoptera</taxon>
        <taxon>Endopterygota</taxon>
        <taxon>Hymenoptera</taxon>
        <taxon>Apocrita</taxon>
        <taxon>Aculeata</taxon>
        <taxon>Formicoidea</taxon>
        <taxon>Formicidae</taxon>
        <taxon>Myrmicinae</taxon>
        <taxon>Trachymyrmex</taxon>
    </lineage>
</organism>